<dbReference type="RefSeq" id="WP_214158166.1">
    <property type="nucleotide sequence ID" value="NZ_JAHBAY010000010.1"/>
</dbReference>
<protein>
    <submittedName>
        <fullName evidence="1">Uncharacterized protein</fullName>
    </submittedName>
</protein>
<dbReference type="Proteomes" id="UP001197247">
    <property type="component" value="Unassembled WGS sequence"/>
</dbReference>
<dbReference type="EMBL" id="JAHBAY010000010">
    <property type="protein sequence ID" value="MBT0771795.1"/>
    <property type="molecule type" value="Genomic_DNA"/>
</dbReference>
<organism evidence="1 2">
    <name type="scientific">Kineosporia corallincola</name>
    <dbReference type="NCBI Taxonomy" id="2835133"/>
    <lineage>
        <taxon>Bacteria</taxon>
        <taxon>Bacillati</taxon>
        <taxon>Actinomycetota</taxon>
        <taxon>Actinomycetes</taxon>
        <taxon>Kineosporiales</taxon>
        <taxon>Kineosporiaceae</taxon>
        <taxon>Kineosporia</taxon>
    </lineage>
</organism>
<keyword evidence="2" id="KW-1185">Reference proteome</keyword>
<evidence type="ECO:0000313" key="1">
    <source>
        <dbReference type="EMBL" id="MBT0771795.1"/>
    </source>
</evidence>
<gene>
    <name evidence="1" type="ORF">KIH74_22835</name>
</gene>
<name>A0ABS5TL11_9ACTN</name>
<sequence>MRARPLNPQLDGADDAAMTIIDQPTTIGDLNARHLGSRVVISPASGDSVTGTLVSVRHMAVPGGDPLVSVIVEVSGRDFDLNELPPTTRATVLS</sequence>
<proteinExistence type="predicted"/>
<accession>A0ABS5TL11</accession>
<reference evidence="1 2" key="1">
    <citation type="submission" date="2021-05" db="EMBL/GenBank/DDBJ databases">
        <title>Kineosporia and Streptomyces sp. nov. two new marine actinobacteria isolated from Coral.</title>
        <authorList>
            <person name="Buangrab K."/>
            <person name="Sutthacheep M."/>
            <person name="Yeemin T."/>
            <person name="Harunari E."/>
            <person name="Igarashi Y."/>
            <person name="Kanchanasin P."/>
            <person name="Tanasupawat S."/>
            <person name="Phongsopitanun W."/>
        </authorList>
    </citation>
    <scope>NUCLEOTIDE SEQUENCE [LARGE SCALE GENOMIC DNA]</scope>
    <source>
        <strain evidence="1 2">J2-2</strain>
    </source>
</reference>
<evidence type="ECO:0000313" key="2">
    <source>
        <dbReference type="Proteomes" id="UP001197247"/>
    </source>
</evidence>
<comment type="caution">
    <text evidence="1">The sequence shown here is derived from an EMBL/GenBank/DDBJ whole genome shotgun (WGS) entry which is preliminary data.</text>
</comment>